<protein>
    <submittedName>
        <fullName evidence="1">Uncharacterized protein</fullName>
    </submittedName>
</protein>
<name>A0ABP0LLL7_9DINO</name>
<reference evidence="1 2" key="1">
    <citation type="submission" date="2024-02" db="EMBL/GenBank/DDBJ databases">
        <authorList>
            <person name="Chen Y."/>
            <person name="Shah S."/>
            <person name="Dougan E. K."/>
            <person name="Thang M."/>
            <person name="Chan C."/>
        </authorList>
    </citation>
    <scope>NUCLEOTIDE SEQUENCE [LARGE SCALE GENOMIC DNA]</scope>
</reference>
<dbReference type="Proteomes" id="UP001642464">
    <property type="component" value="Unassembled WGS sequence"/>
</dbReference>
<accession>A0ABP0LLL7</accession>
<gene>
    <name evidence="1" type="ORF">SCF082_LOCUS23354</name>
</gene>
<proteinExistence type="predicted"/>
<dbReference type="EMBL" id="CAXAMM010016914">
    <property type="protein sequence ID" value="CAK9040034.1"/>
    <property type="molecule type" value="Genomic_DNA"/>
</dbReference>
<comment type="caution">
    <text evidence="1">The sequence shown here is derived from an EMBL/GenBank/DDBJ whole genome shotgun (WGS) entry which is preliminary data.</text>
</comment>
<keyword evidence="2" id="KW-1185">Reference proteome</keyword>
<evidence type="ECO:0000313" key="2">
    <source>
        <dbReference type="Proteomes" id="UP001642464"/>
    </source>
</evidence>
<evidence type="ECO:0000313" key="1">
    <source>
        <dbReference type="EMBL" id="CAK9040034.1"/>
    </source>
</evidence>
<organism evidence="1 2">
    <name type="scientific">Durusdinium trenchii</name>
    <dbReference type="NCBI Taxonomy" id="1381693"/>
    <lineage>
        <taxon>Eukaryota</taxon>
        <taxon>Sar</taxon>
        <taxon>Alveolata</taxon>
        <taxon>Dinophyceae</taxon>
        <taxon>Suessiales</taxon>
        <taxon>Symbiodiniaceae</taxon>
        <taxon>Durusdinium</taxon>
    </lineage>
</organism>
<sequence>MQVLGRSQYMVGVLSQLSPRSPCPTPKSSPWSLASVRKQESWRFEDAQVRTGGWPTPFGLQLPGEAQQVEELQEEMFQRSEDKEQQPFAVFPPARDMPYTINNSHTTLTYNMLPFLCFQEPHDCGSLGFFLPPLVAPPTEVTGLRPPAGALVAEAGSSAIHRE</sequence>